<dbReference type="PANTHER" id="PTHR10587">
    <property type="entry name" value="GLYCOSYL TRANSFERASE-RELATED"/>
    <property type="match status" value="1"/>
</dbReference>
<evidence type="ECO:0000256" key="3">
    <source>
        <dbReference type="SAM" id="SignalP"/>
    </source>
</evidence>
<proteinExistence type="predicted"/>
<dbReference type="InterPro" id="IPR011330">
    <property type="entry name" value="Glyco_hydro/deAcase_b/a-brl"/>
</dbReference>
<keyword evidence="3" id="KW-0732">Signal</keyword>
<dbReference type="InterPro" id="IPR002509">
    <property type="entry name" value="NODB_dom"/>
</dbReference>
<keyword evidence="6" id="KW-1185">Reference proteome</keyword>
<evidence type="ECO:0000256" key="1">
    <source>
        <dbReference type="ARBA" id="ARBA00022723"/>
    </source>
</evidence>
<dbReference type="EMBL" id="JADBEF010000001">
    <property type="protein sequence ID" value="MBE1565476.1"/>
    <property type="molecule type" value="Genomic_DNA"/>
</dbReference>
<feature type="signal peptide" evidence="3">
    <location>
        <begin position="1"/>
        <end position="24"/>
    </location>
</feature>
<keyword evidence="1" id="KW-0479">Metal-binding</keyword>
<evidence type="ECO:0000256" key="2">
    <source>
        <dbReference type="ARBA" id="ARBA00022801"/>
    </source>
</evidence>
<sequence length="229" mass="25150">MAFRGVVVTGMTAAVVLMALPAQAAPTCAKVKCIALTFDDGPGTETGALLSLFRKERVKATFFLVGKHVERRPALVKRMAREGHEIGNHSWSHASLPTLFDEQVTQELLTTQEAIASVTGRPPRLFRPPYGHTDDRVLGLAKDAGLAQVLWSGTTLDWKLRDQKKIKAVILKLARRDGVILMHDTVPQTVQVMPEVIEELKKRGYHLVTVSTLLRGRRLAAGESYPAAP</sequence>
<dbReference type="RefSeq" id="WP_192779675.1">
    <property type="nucleotide sequence ID" value="NZ_BAAASY010000005.1"/>
</dbReference>
<evidence type="ECO:0000259" key="4">
    <source>
        <dbReference type="PROSITE" id="PS51677"/>
    </source>
</evidence>
<gene>
    <name evidence="5" type="ORF">H4W81_008255</name>
</gene>
<dbReference type="SUPFAM" id="SSF88713">
    <property type="entry name" value="Glycoside hydrolase/deacetylase"/>
    <property type="match status" value="1"/>
</dbReference>
<feature type="domain" description="NodB homology" evidence="4">
    <location>
        <begin position="32"/>
        <end position="208"/>
    </location>
</feature>
<dbReference type="PANTHER" id="PTHR10587:SF133">
    <property type="entry name" value="CHITIN DEACETYLASE 1-RELATED"/>
    <property type="match status" value="1"/>
</dbReference>
<dbReference type="Gene3D" id="3.20.20.370">
    <property type="entry name" value="Glycoside hydrolase/deacetylase"/>
    <property type="match status" value="1"/>
</dbReference>
<dbReference type="Proteomes" id="UP000661607">
    <property type="component" value="Unassembled WGS sequence"/>
</dbReference>
<evidence type="ECO:0000313" key="6">
    <source>
        <dbReference type="Proteomes" id="UP000661607"/>
    </source>
</evidence>
<dbReference type="PROSITE" id="PS51677">
    <property type="entry name" value="NODB"/>
    <property type="match status" value="1"/>
</dbReference>
<organism evidence="5 6">
    <name type="scientific">Nonomuraea africana</name>
    <dbReference type="NCBI Taxonomy" id="46171"/>
    <lineage>
        <taxon>Bacteria</taxon>
        <taxon>Bacillati</taxon>
        <taxon>Actinomycetota</taxon>
        <taxon>Actinomycetes</taxon>
        <taxon>Streptosporangiales</taxon>
        <taxon>Streptosporangiaceae</taxon>
        <taxon>Nonomuraea</taxon>
    </lineage>
</organism>
<reference evidence="5 6" key="1">
    <citation type="submission" date="2020-10" db="EMBL/GenBank/DDBJ databases">
        <title>Sequencing the genomes of 1000 actinobacteria strains.</title>
        <authorList>
            <person name="Klenk H.-P."/>
        </authorList>
    </citation>
    <scope>NUCLEOTIDE SEQUENCE [LARGE SCALE GENOMIC DNA]</scope>
    <source>
        <strain evidence="5 6">DSM 43748</strain>
    </source>
</reference>
<name>A0ABR9KTY8_9ACTN</name>
<dbReference type="CDD" id="cd10917">
    <property type="entry name" value="CE4_NodB_like_6s_7s"/>
    <property type="match status" value="1"/>
</dbReference>
<accession>A0ABR9KTY8</accession>
<comment type="caution">
    <text evidence="5">The sequence shown here is derived from an EMBL/GenBank/DDBJ whole genome shotgun (WGS) entry which is preliminary data.</text>
</comment>
<dbReference type="Pfam" id="PF01522">
    <property type="entry name" value="Polysacc_deac_1"/>
    <property type="match status" value="1"/>
</dbReference>
<evidence type="ECO:0000313" key="5">
    <source>
        <dbReference type="EMBL" id="MBE1565476.1"/>
    </source>
</evidence>
<keyword evidence="2" id="KW-0378">Hydrolase</keyword>
<protein>
    <submittedName>
        <fullName evidence="5">Peptidoglycan/xylan/chitin deacetylase (PgdA/CDA1 family)</fullName>
    </submittedName>
</protein>
<dbReference type="InterPro" id="IPR050248">
    <property type="entry name" value="Polysacc_deacetylase_ArnD"/>
</dbReference>
<feature type="chain" id="PRO_5046265493" evidence="3">
    <location>
        <begin position="25"/>
        <end position="229"/>
    </location>
</feature>